<name>A0ABQ4XDM7_9ASTR</name>
<dbReference type="Proteomes" id="UP001151760">
    <property type="component" value="Unassembled WGS sequence"/>
</dbReference>
<accession>A0ABQ4XDM7</accession>
<evidence type="ECO:0000256" key="1">
    <source>
        <dbReference type="SAM" id="MobiDB-lite"/>
    </source>
</evidence>
<gene>
    <name evidence="2" type="ORF">Tco_0677922</name>
</gene>
<feature type="region of interest" description="Disordered" evidence="1">
    <location>
        <begin position="313"/>
        <end position="333"/>
    </location>
</feature>
<reference evidence="2" key="1">
    <citation type="journal article" date="2022" name="Int. J. Mol. Sci.">
        <title>Draft Genome of Tanacetum Coccineum: Genomic Comparison of Closely Related Tanacetum-Family Plants.</title>
        <authorList>
            <person name="Yamashiro T."/>
            <person name="Shiraishi A."/>
            <person name="Nakayama K."/>
            <person name="Satake H."/>
        </authorList>
    </citation>
    <scope>NUCLEOTIDE SEQUENCE</scope>
</reference>
<evidence type="ECO:0000313" key="2">
    <source>
        <dbReference type="EMBL" id="GJS63358.1"/>
    </source>
</evidence>
<proteinExistence type="predicted"/>
<reference evidence="2" key="2">
    <citation type="submission" date="2022-01" db="EMBL/GenBank/DDBJ databases">
        <authorList>
            <person name="Yamashiro T."/>
            <person name="Shiraishi A."/>
            <person name="Satake H."/>
            <person name="Nakayama K."/>
        </authorList>
    </citation>
    <scope>NUCLEOTIDE SEQUENCE</scope>
</reference>
<comment type="caution">
    <text evidence="2">The sequence shown here is derived from an EMBL/GenBank/DDBJ whole genome shotgun (WGS) entry which is preliminary data.</text>
</comment>
<evidence type="ECO:0000313" key="3">
    <source>
        <dbReference type="Proteomes" id="UP001151760"/>
    </source>
</evidence>
<keyword evidence="3" id="KW-1185">Reference proteome</keyword>
<dbReference type="EMBL" id="BQNB010009425">
    <property type="protein sequence ID" value="GJS63358.1"/>
    <property type="molecule type" value="Genomic_DNA"/>
</dbReference>
<protein>
    <submittedName>
        <fullName evidence="2">Uncharacterized protein</fullName>
    </submittedName>
</protein>
<sequence>MVSAAEDPLTFDELMATPINFSKFVMNHLKIDKLSKAHLVGPNNPEGDRCPYELRKPLPLKGHPGRLTVPFDYFFNNDLEYLKASDPEKKYTMSIMKTKAARYELVGIEDMIPNLWSVTKVGYNKDVERGIKHWGPKRQLFYRSQINKFSKHDVYLTRKILSVVSMKINKLLGYGHLEEIAVTRANHQKYKFKEGNFVNLHLNDIEDMLLLVAQHKLFNLKGSDIVDLAVALCMFTRGLIIERRVEDVQLELYTPSFNPPGAVYEELNKQKRVIQADELYKFSNGTLKLVHDELYHRVLKFCLGYNKEMSRRNGQLQTREGQSSWSNSLTSRCDQNRRDLPRDIPLDTIEVLRYDTKGVKWEKRIMPTKTELLLEQTQQGASDEVLIVIMDPVMQCTTLPSHLRFLALGWLLEEIHATWAHLEKKRTRLRTYTKSLEDLCKQWLETAS</sequence>
<organism evidence="2 3">
    <name type="scientific">Tanacetum coccineum</name>
    <dbReference type="NCBI Taxonomy" id="301880"/>
    <lineage>
        <taxon>Eukaryota</taxon>
        <taxon>Viridiplantae</taxon>
        <taxon>Streptophyta</taxon>
        <taxon>Embryophyta</taxon>
        <taxon>Tracheophyta</taxon>
        <taxon>Spermatophyta</taxon>
        <taxon>Magnoliopsida</taxon>
        <taxon>eudicotyledons</taxon>
        <taxon>Gunneridae</taxon>
        <taxon>Pentapetalae</taxon>
        <taxon>asterids</taxon>
        <taxon>campanulids</taxon>
        <taxon>Asterales</taxon>
        <taxon>Asteraceae</taxon>
        <taxon>Asteroideae</taxon>
        <taxon>Anthemideae</taxon>
        <taxon>Anthemidinae</taxon>
        <taxon>Tanacetum</taxon>
    </lineage>
</organism>